<name>A0A7C9H9J0_9RHOB</name>
<dbReference type="GO" id="GO:0034431">
    <property type="term" value="F:bis(5'-adenosyl)-hexaphosphatase activity"/>
    <property type="evidence" value="ECO:0007669"/>
    <property type="project" value="TreeGrafter"/>
</dbReference>
<evidence type="ECO:0000313" key="7">
    <source>
        <dbReference type="Proteomes" id="UP000483078"/>
    </source>
</evidence>
<dbReference type="PROSITE" id="PS51462">
    <property type="entry name" value="NUDIX"/>
    <property type="match status" value="1"/>
</dbReference>
<dbReference type="Pfam" id="PF00293">
    <property type="entry name" value="NUDIX"/>
    <property type="match status" value="1"/>
</dbReference>
<dbReference type="PANTHER" id="PTHR12629">
    <property type="entry name" value="DIPHOSPHOINOSITOL POLYPHOSPHATE PHOSPHOHYDROLASE"/>
    <property type="match status" value="1"/>
</dbReference>
<evidence type="ECO:0000256" key="3">
    <source>
        <dbReference type="ARBA" id="ARBA00022801"/>
    </source>
</evidence>
<evidence type="ECO:0000256" key="4">
    <source>
        <dbReference type="ARBA" id="ARBA00022842"/>
    </source>
</evidence>
<dbReference type="GO" id="GO:0034432">
    <property type="term" value="F:bis(5'-adenosyl)-pentaphosphatase activity"/>
    <property type="evidence" value="ECO:0007669"/>
    <property type="project" value="TreeGrafter"/>
</dbReference>
<evidence type="ECO:0000313" key="6">
    <source>
        <dbReference type="EMBL" id="MTJ03204.1"/>
    </source>
</evidence>
<dbReference type="InterPro" id="IPR015797">
    <property type="entry name" value="NUDIX_hydrolase-like_dom_sf"/>
</dbReference>
<gene>
    <name evidence="6" type="ORF">FH759_00740</name>
</gene>
<dbReference type="GO" id="GO:0000298">
    <property type="term" value="F:endopolyphosphatase activity"/>
    <property type="evidence" value="ECO:0007669"/>
    <property type="project" value="TreeGrafter"/>
</dbReference>
<dbReference type="AlphaFoldDB" id="A0A7C9H9J0"/>
<reference evidence="6 7" key="1">
    <citation type="submission" date="2019-06" db="EMBL/GenBank/DDBJ databases">
        <title>Enrichment of Autotrophic Halophilic Microorganisms from Red Sea Brine Pool Using Microbial Electrosynthesis System.</title>
        <authorList>
            <person name="Alqahtani M.F."/>
            <person name="Bajracharya S."/>
            <person name="Katuri K.P."/>
            <person name="Ali M."/>
            <person name="Saikaly P.E."/>
        </authorList>
    </citation>
    <scope>NUCLEOTIDE SEQUENCE [LARGE SCALE GENOMIC DNA]</scope>
    <source>
        <strain evidence="6">MES6</strain>
    </source>
</reference>
<evidence type="ECO:0000256" key="1">
    <source>
        <dbReference type="ARBA" id="ARBA00001946"/>
    </source>
</evidence>
<dbReference type="GO" id="GO:0005737">
    <property type="term" value="C:cytoplasm"/>
    <property type="evidence" value="ECO:0007669"/>
    <property type="project" value="TreeGrafter"/>
</dbReference>
<sequence length="152" mass="16938">MHDGLKRAWDEVVRPLLSRPKRFQVAALCTDGEGDDLRVLLITSRGTGRWILPKGWPIDGLNAPGAALREAWEEAGVKTAEAEAEAIGTYDYAKTLDNGAVVPVETHVFKANVVELSDDYPESDERTRRWVRPQEASEMVDEPGLRDILKNL</sequence>
<keyword evidence="3 6" id="KW-0378">Hydrolase</keyword>
<comment type="caution">
    <text evidence="6">The sequence shown here is derived from an EMBL/GenBank/DDBJ whole genome shotgun (WGS) entry which is preliminary data.</text>
</comment>
<dbReference type="GO" id="GO:1901909">
    <property type="term" value="P:diadenosine hexaphosphate catabolic process"/>
    <property type="evidence" value="ECO:0007669"/>
    <property type="project" value="TreeGrafter"/>
</dbReference>
<dbReference type="Gene3D" id="3.90.79.10">
    <property type="entry name" value="Nucleoside Triphosphate Pyrophosphohydrolase"/>
    <property type="match status" value="1"/>
</dbReference>
<feature type="domain" description="Nudix hydrolase" evidence="5">
    <location>
        <begin position="20"/>
        <end position="152"/>
    </location>
</feature>
<dbReference type="EMBL" id="VENJ01000002">
    <property type="protein sequence ID" value="MTJ03204.1"/>
    <property type="molecule type" value="Genomic_DNA"/>
</dbReference>
<dbReference type="GO" id="GO:0046872">
    <property type="term" value="F:metal ion binding"/>
    <property type="evidence" value="ECO:0007669"/>
    <property type="project" value="UniProtKB-KW"/>
</dbReference>
<evidence type="ECO:0000256" key="2">
    <source>
        <dbReference type="ARBA" id="ARBA00022723"/>
    </source>
</evidence>
<dbReference type="Proteomes" id="UP000483078">
    <property type="component" value="Unassembled WGS sequence"/>
</dbReference>
<keyword evidence="2" id="KW-0479">Metal-binding</keyword>
<dbReference type="CDD" id="cd04666">
    <property type="entry name" value="NUDIX_DIPP2_like_Nudt4"/>
    <property type="match status" value="1"/>
</dbReference>
<dbReference type="GO" id="GO:0008486">
    <property type="term" value="F:diphosphoinositol-polyphosphate diphosphatase activity"/>
    <property type="evidence" value="ECO:0007669"/>
    <property type="project" value="TreeGrafter"/>
</dbReference>
<dbReference type="GO" id="GO:1901911">
    <property type="term" value="P:adenosine 5'-(hexahydrogen pentaphosphate) catabolic process"/>
    <property type="evidence" value="ECO:0007669"/>
    <property type="project" value="TreeGrafter"/>
</dbReference>
<dbReference type="GO" id="GO:0071543">
    <property type="term" value="P:diphosphoinositol polyphosphate metabolic process"/>
    <property type="evidence" value="ECO:0007669"/>
    <property type="project" value="TreeGrafter"/>
</dbReference>
<evidence type="ECO:0000259" key="5">
    <source>
        <dbReference type="PROSITE" id="PS51462"/>
    </source>
</evidence>
<dbReference type="RefSeq" id="WP_026756439.1">
    <property type="nucleotide sequence ID" value="NZ_VENJ01000002.1"/>
</dbReference>
<dbReference type="InterPro" id="IPR000086">
    <property type="entry name" value="NUDIX_hydrolase_dom"/>
</dbReference>
<proteinExistence type="predicted"/>
<organism evidence="6 7">
    <name type="scientific">Sediminimonas qiaohouensis</name>
    <dbReference type="NCBI Taxonomy" id="552061"/>
    <lineage>
        <taxon>Bacteria</taxon>
        <taxon>Pseudomonadati</taxon>
        <taxon>Pseudomonadota</taxon>
        <taxon>Alphaproteobacteria</taxon>
        <taxon>Rhodobacterales</taxon>
        <taxon>Roseobacteraceae</taxon>
        <taxon>Sediminimonas</taxon>
    </lineage>
</organism>
<keyword evidence="4" id="KW-0460">Magnesium</keyword>
<dbReference type="SUPFAM" id="SSF55811">
    <property type="entry name" value="Nudix"/>
    <property type="match status" value="1"/>
</dbReference>
<dbReference type="PANTHER" id="PTHR12629:SF0">
    <property type="entry name" value="DIPHOSPHOINOSITOL-POLYPHOSPHATE DIPHOSPHATASE"/>
    <property type="match status" value="1"/>
</dbReference>
<accession>A0A7C9H9J0</accession>
<protein>
    <submittedName>
        <fullName evidence="6">NUDIX hydrolase</fullName>
    </submittedName>
</protein>
<dbReference type="InterPro" id="IPR047198">
    <property type="entry name" value="DDP-like_NUDIX"/>
</dbReference>
<dbReference type="GO" id="GO:1901907">
    <property type="term" value="P:diadenosine pentaphosphate catabolic process"/>
    <property type="evidence" value="ECO:0007669"/>
    <property type="project" value="TreeGrafter"/>
</dbReference>
<comment type="cofactor">
    <cofactor evidence="1">
        <name>Mg(2+)</name>
        <dbReference type="ChEBI" id="CHEBI:18420"/>
    </cofactor>
</comment>